<dbReference type="Gene3D" id="3.30.70.20">
    <property type="match status" value="1"/>
</dbReference>
<dbReference type="NCBIfam" id="TIGR00276">
    <property type="entry name" value="tRNA epoxyqueuosine(34) reductase QueG"/>
    <property type="match status" value="1"/>
</dbReference>
<accession>A0ABQ4PTC6</accession>
<evidence type="ECO:0000256" key="6">
    <source>
        <dbReference type="ARBA" id="ARBA00023002"/>
    </source>
</evidence>
<keyword evidence="4" id="KW-0479">Metal-binding</keyword>
<comment type="caution">
    <text evidence="10">The sequence shown here is derived from an EMBL/GenBank/DDBJ whole genome shotgun (WGS) entry which is preliminary data.</text>
</comment>
<dbReference type="InterPro" id="IPR017896">
    <property type="entry name" value="4Fe4S_Fe-S-bd"/>
</dbReference>
<keyword evidence="6" id="KW-0560">Oxidoreductase</keyword>
<dbReference type="EMBL" id="BPFZ01000002">
    <property type="protein sequence ID" value="GIU66235.1"/>
    <property type="molecule type" value="Genomic_DNA"/>
</dbReference>
<reference evidence="10" key="1">
    <citation type="submission" date="2021-05" db="EMBL/GenBank/DDBJ databases">
        <authorList>
            <person name="Tanabe Y."/>
        </authorList>
    </citation>
    <scope>NUCLEOTIDE SEQUENCE</scope>
    <source>
        <strain evidence="10">BOTRYCO-1</strain>
    </source>
</reference>
<dbReference type="InterPro" id="IPR004453">
    <property type="entry name" value="QueG"/>
</dbReference>
<evidence type="ECO:0000256" key="1">
    <source>
        <dbReference type="ARBA" id="ARBA00022485"/>
    </source>
</evidence>
<evidence type="ECO:0000256" key="7">
    <source>
        <dbReference type="ARBA" id="ARBA00023004"/>
    </source>
</evidence>
<proteinExistence type="predicted"/>
<dbReference type="RefSeq" id="WP_284358722.1">
    <property type="nucleotide sequence ID" value="NZ_BPFZ01000002.1"/>
</dbReference>
<dbReference type="PROSITE" id="PS00198">
    <property type="entry name" value="4FE4S_FER_1"/>
    <property type="match status" value="1"/>
</dbReference>
<keyword evidence="5" id="KW-0671">Queuosine biosynthesis</keyword>
<keyword evidence="2" id="KW-0963">Cytoplasm</keyword>
<keyword evidence="8" id="KW-0411">Iron-sulfur</keyword>
<dbReference type="Pfam" id="PF08331">
    <property type="entry name" value="QueG_DUF1730"/>
    <property type="match status" value="1"/>
</dbReference>
<dbReference type="PROSITE" id="PS51379">
    <property type="entry name" value="4FE4S_FER_2"/>
    <property type="match status" value="1"/>
</dbReference>
<dbReference type="InterPro" id="IPR013542">
    <property type="entry name" value="QueG_DUF1730"/>
</dbReference>
<reference evidence="10" key="2">
    <citation type="journal article" date="2023" name="ISME Commun">
        <title>Characterization of a bloom-associated alphaproteobacterial lineage, 'Candidatus Phycosocius': insights into freshwater algal-bacterial interactions.</title>
        <authorList>
            <person name="Tanabe Y."/>
            <person name="Yamaguchi H."/>
            <person name="Yoshida M."/>
            <person name="Kai A."/>
            <person name="Okazaki Y."/>
        </authorList>
    </citation>
    <scope>NUCLEOTIDE SEQUENCE</scope>
    <source>
        <strain evidence="10">BOTRYCO-1</strain>
    </source>
</reference>
<dbReference type="PANTHER" id="PTHR30002">
    <property type="entry name" value="EPOXYQUEUOSINE REDUCTASE"/>
    <property type="match status" value="1"/>
</dbReference>
<evidence type="ECO:0000256" key="3">
    <source>
        <dbReference type="ARBA" id="ARBA00022694"/>
    </source>
</evidence>
<organism evidence="10 11">
    <name type="scientific">Candidatus Phycosocius spiralis</name>
    <dbReference type="NCBI Taxonomy" id="2815099"/>
    <lineage>
        <taxon>Bacteria</taxon>
        <taxon>Pseudomonadati</taxon>
        <taxon>Pseudomonadota</taxon>
        <taxon>Alphaproteobacteria</taxon>
        <taxon>Caulobacterales</taxon>
        <taxon>Caulobacterales incertae sedis</taxon>
        <taxon>Candidatus Phycosocius</taxon>
    </lineage>
</organism>
<dbReference type="PANTHER" id="PTHR30002:SF4">
    <property type="entry name" value="EPOXYQUEUOSINE REDUCTASE"/>
    <property type="match status" value="1"/>
</dbReference>
<sequence length="379" mass="41477">MTKPPPNSPPLHGLGIKALAFAHGFDACGICDASAPWQAGLRLRAFIEAGHHGTMNWISETSHRRSHPTHMWERAKSAIMLAQNYSPAHNPLDDLAHKDRAIISVYAGGDDYHDVIKKKLKALAGALHQQYGAQVKVFVDTAPLMEKPLAALAGLGWQGKHTNLVSTQFGSWLFLGCILMDQAVLPDAPNPDHCGSCSACLDICPTKAFLAPYQLDARRCISYLTIEHKGPIPREFRAAIGNRIYGCDDCLAVCPWNKFAQTAQEAKLHTRSELGTLKLVELAELDDADFRALFVKNPVKRIGLERFLRNVAIGLGNSATKASMKAALHLSEHKSPLVRGAAIWALSQLMSHQDFSSLAQASMHRETDPDVIAEWGHPP</sequence>
<dbReference type="Pfam" id="PF13484">
    <property type="entry name" value="Fer4_16"/>
    <property type="match status" value="1"/>
</dbReference>
<feature type="domain" description="4Fe-4S ferredoxin-type" evidence="9">
    <location>
        <begin position="185"/>
        <end position="214"/>
    </location>
</feature>
<keyword evidence="3" id="KW-0819">tRNA processing</keyword>
<evidence type="ECO:0000313" key="10">
    <source>
        <dbReference type="EMBL" id="GIU66235.1"/>
    </source>
</evidence>
<dbReference type="InterPro" id="IPR017900">
    <property type="entry name" value="4Fe4S_Fe_S_CS"/>
</dbReference>
<gene>
    <name evidence="10" type="primary">queG</name>
    <name evidence="10" type="ORF">PsB1_0389</name>
</gene>
<evidence type="ECO:0000256" key="8">
    <source>
        <dbReference type="ARBA" id="ARBA00023014"/>
    </source>
</evidence>
<protein>
    <submittedName>
        <fullName evidence="10">Epoxyqueuosine reductase</fullName>
    </submittedName>
</protein>
<evidence type="ECO:0000256" key="2">
    <source>
        <dbReference type="ARBA" id="ARBA00022490"/>
    </source>
</evidence>
<keyword evidence="7" id="KW-0408">Iron</keyword>
<evidence type="ECO:0000259" key="9">
    <source>
        <dbReference type="PROSITE" id="PS51379"/>
    </source>
</evidence>
<evidence type="ECO:0000313" key="11">
    <source>
        <dbReference type="Proteomes" id="UP001161064"/>
    </source>
</evidence>
<keyword evidence="11" id="KW-1185">Reference proteome</keyword>
<keyword evidence="1" id="KW-0004">4Fe-4S</keyword>
<name>A0ABQ4PTC6_9PROT</name>
<evidence type="ECO:0000256" key="5">
    <source>
        <dbReference type="ARBA" id="ARBA00022785"/>
    </source>
</evidence>
<dbReference type="Proteomes" id="UP001161064">
    <property type="component" value="Unassembled WGS sequence"/>
</dbReference>
<evidence type="ECO:0000256" key="4">
    <source>
        <dbReference type="ARBA" id="ARBA00022723"/>
    </source>
</evidence>
<dbReference type="SUPFAM" id="SSF46548">
    <property type="entry name" value="alpha-helical ferredoxin"/>
    <property type="match status" value="1"/>
</dbReference>